<evidence type="ECO:0000256" key="4">
    <source>
        <dbReference type="ARBA" id="ARBA00034521"/>
    </source>
</evidence>
<gene>
    <name evidence="10" type="ORF">D2V07_12510</name>
</gene>
<evidence type="ECO:0000256" key="6">
    <source>
        <dbReference type="ARBA" id="ARBA00047941"/>
    </source>
</evidence>
<keyword evidence="11" id="KW-1185">Reference proteome</keyword>
<evidence type="ECO:0000259" key="9">
    <source>
        <dbReference type="Pfam" id="PF13847"/>
    </source>
</evidence>
<organism evidence="10 11">
    <name type="scientific">Aurantiacibacter zhengii</name>
    <dbReference type="NCBI Taxonomy" id="2307003"/>
    <lineage>
        <taxon>Bacteria</taxon>
        <taxon>Pseudomonadati</taxon>
        <taxon>Pseudomonadota</taxon>
        <taxon>Alphaproteobacteria</taxon>
        <taxon>Sphingomonadales</taxon>
        <taxon>Erythrobacteraceae</taxon>
        <taxon>Aurantiacibacter</taxon>
    </lineage>
</organism>
<dbReference type="InterPro" id="IPR025714">
    <property type="entry name" value="Methyltranfer_dom"/>
</dbReference>
<dbReference type="GO" id="GO:0030791">
    <property type="term" value="F:arsenite methyltransferase activity"/>
    <property type="evidence" value="ECO:0007669"/>
    <property type="project" value="UniProtKB-EC"/>
</dbReference>
<dbReference type="PANTHER" id="PTHR43675:SF8">
    <property type="entry name" value="ARSENITE METHYLTRANSFERASE"/>
    <property type="match status" value="1"/>
</dbReference>
<evidence type="ECO:0000256" key="8">
    <source>
        <dbReference type="ARBA" id="ARBA00048428"/>
    </source>
</evidence>
<comment type="catalytic activity">
    <reaction evidence="8">
        <text>arsenic triglutathione + 3 [thioredoxin]-dithiol + 3 S-adenosyl-L-methionine = trimethylarsine + 3 [thioredoxin]-disulfide + 3 glutathione + 3 S-adenosyl-L-homocysteine + 3 H(+)</text>
        <dbReference type="Rhea" id="RHEA:69432"/>
        <dbReference type="Rhea" id="RHEA-COMP:10698"/>
        <dbReference type="Rhea" id="RHEA-COMP:10700"/>
        <dbReference type="ChEBI" id="CHEBI:15378"/>
        <dbReference type="ChEBI" id="CHEBI:27130"/>
        <dbReference type="ChEBI" id="CHEBI:29950"/>
        <dbReference type="ChEBI" id="CHEBI:50058"/>
        <dbReference type="ChEBI" id="CHEBI:57856"/>
        <dbReference type="ChEBI" id="CHEBI:57925"/>
        <dbReference type="ChEBI" id="CHEBI:59789"/>
        <dbReference type="ChEBI" id="CHEBI:183640"/>
        <dbReference type="EC" id="2.1.1.137"/>
    </reaction>
</comment>
<comment type="caution">
    <text evidence="10">The sequence shown here is derived from an EMBL/GenBank/DDBJ whole genome shotgun (WGS) entry which is preliminary data.</text>
</comment>
<feature type="domain" description="Methyltransferase" evidence="9">
    <location>
        <begin position="62"/>
        <end position="214"/>
    </location>
</feature>
<keyword evidence="10" id="KW-0489">Methyltransferase</keyword>
<dbReference type="EMBL" id="QXFL01000005">
    <property type="protein sequence ID" value="RIV85102.1"/>
    <property type="molecule type" value="Genomic_DNA"/>
</dbReference>
<dbReference type="Proteomes" id="UP000286576">
    <property type="component" value="Unassembled WGS sequence"/>
</dbReference>
<evidence type="ECO:0000313" key="11">
    <source>
        <dbReference type="Proteomes" id="UP000286576"/>
    </source>
</evidence>
<accession>A0A418NR82</accession>
<dbReference type="OrthoDB" id="9765084at2"/>
<dbReference type="Gene3D" id="3.40.50.150">
    <property type="entry name" value="Vaccinia Virus protein VP39"/>
    <property type="match status" value="1"/>
</dbReference>
<dbReference type="InterPro" id="IPR026669">
    <property type="entry name" value="Arsenite_MeTrfase-like"/>
</dbReference>
<name>A0A418NR82_9SPHN</name>
<comment type="catalytic activity">
    <reaction evidence="6">
        <text>arsenic triglutathione + [thioredoxin]-dithiol + S-adenosyl-L-methionine + 2 H2O = methylarsonous acid + [thioredoxin]-disulfide + 3 glutathione + S-adenosyl-L-homocysteine + H(+)</text>
        <dbReference type="Rhea" id="RHEA:69460"/>
        <dbReference type="Rhea" id="RHEA-COMP:10698"/>
        <dbReference type="Rhea" id="RHEA-COMP:10700"/>
        <dbReference type="ChEBI" id="CHEBI:15377"/>
        <dbReference type="ChEBI" id="CHEBI:15378"/>
        <dbReference type="ChEBI" id="CHEBI:17826"/>
        <dbReference type="ChEBI" id="CHEBI:29950"/>
        <dbReference type="ChEBI" id="CHEBI:50058"/>
        <dbReference type="ChEBI" id="CHEBI:57856"/>
        <dbReference type="ChEBI" id="CHEBI:57925"/>
        <dbReference type="ChEBI" id="CHEBI:59789"/>
        <dbReference type="ChEBI" id="CHEBI:183640"/>
        <dbReference type="EC" id="2.1.1.137"/>
    </reaction>
</comment>
<evidence type="ECO:0000313" key="10">
    <source>
        <dbReference type="EMBL" id="RIV85102.1"/>
    </source>
</evidence>
<dbReference type="EC" id="2.1.1.137" evidence="4"/>
<comment type="catalytic activity">
    <reaction evidence="7">
        <text>arsenic triglutathione + 2 [thioredoxin]-dithiol + 2 S-adenosyl-L-methionine + H2O = dimethylarsinous acid + 2 [thioredoxin]-disulfide + 3 glutathione + 2 S-adenosyl-L-homocysteine + 2 H(+)</text>
        <dbReference type="Rhea" id="RHEA:69464"/>
        <dbReference type="Rhea" id="RHEA-COMP:10698"/>
        <dbReference type="Rhea" id="RHEA-COMP:10700"/>
        <dbReference type="ChEBI" id="CHEBI:15377"/>
        <dbReference type="ChEBI" id="CHEBI:15378"/>
        <dbReference type="ChEBI" id="CHEBI:23808"/>
        <dbReference type="ChEBI" id="CHEBI:29950"/>
        <dbReference type="ChEBI" id="CHEBI:50058"/>
        <dbReference type="ChEBI" id="CHEBI:57856"/>
        <dbReference type="ChEBI" id="CHEBI:57925"/>
        <dbReference type="ChEBI" id="CHEBI:59789"/>
        <dbReference type="ChEBI" id="CHEBI:183640"/>
        <dbReference type="EC" id="2.1.1.137"/>
    </reaction>
</comment>
<dbReference type="PANTHER" id="PTHR43675">
    <property type="entry name" value="ARSENITE METHYLTRANSFERASE"/>
    <property type="match status" value="1"/>
</dbReference>
<comment type="similarity">
    <text evidence="3">Belongs to the methyltransferase superfamily. Arsenite methyltransferase family.</text>
</comment>
<evidence type="ECO:0000256" key="7">
    <source>
        <dbReference type="ARBA" id="ARBA00047943"/>
    </source>
</evidence>
<dbReference type="InterPro" id="IPR029063">
    <property type="entry name" value="SAM-dependent_MTases_sf"/>
</dbReference>
<dbReference type="CDD" id="cd02440">
    <property type="entry name" value="AdoMet_MTases"/>
    <property type="match status" value="1"/>
</dbReference>
<keyword evidence="1 10" id="KW-0808">Transferase</keyword>
<dbReference type="GO" id="GO:0032259">
    <property type="term" value="P:methylation"/>
    <property type="evidence" value="ECO:0007669"/>
    <property type="project" value="UniProtKB-KW"/>
</dbReference>
<dbReference type="RefSeq" id="WP_119587339.1">
    <property type="nucleotide sequence ID" value="NZ_CAWODQ010000025.1"/>
</dbReference>
<evidence type="ECO:0000256" key="2">
    <source>
        <dbReference type="ARBA" id="ARBA00022691"/>
    </source>
</evidence>
<evidence type="ECO:0000256" key="5">
    <source>
        <dbReference type="ARBA" id="ARBA00034545"/>
    </source>
</evidence>
<dbReference type="Pfam" id="PF13847">
    <property type="entry name" value="Methyltransf_31"/>
    <property type="match status" value="1"/>
</dbReference>
<evidence type="ECO:0000256" key="3">
    <source>
        <dbReference type="ARBA" id="ARBA00034487"/>
    </source>
</evidence>
<evidence type="ECO:0000256" key="1">
    <source>
        <dbReference type="ARBA" id="ARBA00022679"/>
    </source>
</evidence>
<dbReference type="Gene3D" id="3.40.5.100">
    <property type="match status" value="1"/>
</dbReference>
<dbReference type="SUPFAM" id="SSF53335">
    <property type="entry name" value="S-adenosyl-L-methionine-dependent methyltransferases"/>
    <property type="match status" value="1"/>
</dbReference>
<sequence>MNLENSQNYYGKVLEGSSDLRTDACCTFEMPSPSVREALRNVHEEVKARYYGCGLVVPQALEGCRVLDLGSGSGQDAYLLAQLVGPKGSVTGVDATPEQLAVANQHKDWHAERFGYANVDFVEGDIEKLDQLGLEPESFDVIVSNCVINLVADKEAVFRAAHKLLKPGGEIYFSDVYADKRVPRHLLDDPVLHGECLSGALYWGDFDRIAKAAGFADPRLVTDRPLGINDAEAAEKLAGISFVSATYRLFKLDALEPQCEDYGQAVIYQGTIPEHGKVFDLDAHHAIEAGRVFPVCGNTWMMLCDTRFAPHFDFIGNFSRHYGVFPGCGTAVPFGQSDANPAKSDAACC</sequence>
<dbReference type="AlphaFoldDB" id="A0A418NR82"/>
<keyword evidence="2" id="KW-0949">S-adenosyl-L-methionine</keyword>
<proteinExistence type="inferred from homology"/>
<reference evidence="10 11" key="1">
    <citation type="submission" date="2018-08" db="EMBL/GenBank/DDBJ databases">
        <title>Erythrobacter zhengii sp.nov., a bacterium isolated from deep-sea sediment.</title>
        <authorList>
            <person name="Fang C."/>
            <person name="Wu Y.-H."/>
            <person name="Sun C."/>
            <person name="Wang H."/>
            <person name="Cheng H."/>
            <person name="Meng F.-X."/>
            <person name="Wang C.-S."/>
            <person name="Xu X.-W."/>
        </authorList>
    </citation>
    <scope>NUCLEOTIDE SEQUENCE [LARGE SCALE GENOMIC DNA]</scope>
    <source>
        <strain evidence="10 11">V18</strain>
    </source>
</reference>
<protein>
    <recommendedName>
        <fullName evidence="5">Arsenite methyltransferase</fullName>
        <ecNumber evidence="4">2.1.1.137</ecNumber>
    </recommendedName>
</protein>